<dbReference type="PANTHER" id="PTHR11040:SF221">
    <property type="entry name" value="ZINC TRANSPORTER ZIP3"/>
    <property type="match status" value="1"/>
</dbReference>
<keyword evidence="2" id="KW-0813">Transport</keyword>
<comment type="caution">
    <text evidence="16">The sequence shown here is derived from an EMBL/GenBank/DDBJ whole genome shotgun (WGS) entry which is preliminary data.</text>
</comment>
<feature type="region of interest" description="Disordered" evidence="14">
    <location>
        <begin position="152"/>
        <end position="175"/>
    </location>
</feature>
<feature type="transmembrane region" description="Helical" evidence="15">
    <location>
        <begin position="49"/>
        <end position="69"/>
    </location>
</feature>
<protein>
    <recommendedName>
        <fullName evidence="11">Zinc transporter ZIP3</fullName>
    </recommendedName>
    <alternativeName>
        <fullName evidence="13">Solute carrier family 39 member 3</fullName>
    </alternativeName>
    <alternativeName>
        <fullName evidence="12">Zrt- and Irt-like protein 3</fullName>
    </alternativeName>
</protein>
<keyword evidence="9 15" id="KW-0472">Membrane</keyword>
<feature type="transmembrane region" description="Helical" evidence="15">
    <location>
        <begin position="95"/>
        <end position="114"/>
    </location>
</feature>
<comment type="catalytic activity">
    <reaction evidence="10">
        <text>Zn(2+)(in) = Zn(2+)(out)</text>
        <dbReference type="Rhea" id="RHEA:29351"/>
        <dbReference type="ChEBI" id="CHEBI:29105"/>
    </reaction>
    <physiologicalReaction direction="left-to-right" evidence="10">
        <dbReference type="Rhea" id="RHEA:29352"/>
    </physiologicalReaction>
</comment>
<evidence type="ECO:0000256" key="7">
    <source>
        <dbReference type="ARBA" id="ARBA00022989"/>
    </source>
</evidence>
<sequence length="356" mass="38873">MEVHSLQFLFMGIIFLLTTGVGLAPVLLRGVSKKIVSRAVVRHRILSCASCFGAGVFIFVCFMGLLPAADQKFHHFLEELGHTDESWEAFAEFPWGFFVVICGFLIIFTIDKLVHAIEQQRRGSNSQGQGGHPASRTLLAKTSTEPLCLTQDTPHAEANGAPPPDYDKDSCNDQEHAGHGVPTSIIFLLALGVHSLFEGMAVGLQTQTEKVLEFSVAVLVHEVVMAFSFGMEVSNNNTLSRWGKAAYVVIFTSTIPLGIAAGVGLQTAPSANREIVSAVLEAFATGIFIHVIFIEVLAKEFPHHHHHHHHHDHDVTESSSKTKPPSELCLILEKIACICLGIVTLILLSVFMHAHH</sequence>
<dbReference type="InterPro" id="IPR003689">
    <property type="entry name" value="ZIP"/>
</dbReference>
<feature type="transmembrane region" description="Helical" evidence="15">
    <location>
        <begin position="275"/>
        <end position="298"/>
    </location>
</feature>
<keyword evidence="6" id="KW-0864">Zinc transport</keyword>
<evidence type="ECO:0000256" key="9">
    <source>
        <dbReference type="ARBA" id="ARBA00023136"/>
    </source>
</evidence>
<feature type="transmembrane region" description="Helical" evidence="15">
    <location>
        <begin position="6"/>
        <end position="28"/>
    </location>
</feature>
<keyword evidence="5" id="KW-0862">Zinc</keyword>
<evidence type="ECO:0000256" key="1">
    <source>
        <dbReference type="ARBA" id="ARBA00004424"/>
    </source>
</evidence>
<evidence type="ECO:0000256" key="5">
    <source>
        <dbReference type="ARBA" id="ARBA00022833"/>
    </source>
</evidence>
<evidence type="ECO:0000256" key="15">
    <source>
        <dbReference type="SAM" id="Phobius"/>
    </source>
</evidence>
<gene>
    <name evidence="16" type="primary">slc39a1_3</name>
    <name evidence="16" type="ORF">GWK47_005117</name>
</gene>
<dbReference type="AlphaFoldDB" id="A0A8J5CZV0"/>
<evidence type="ECO:0000313" key="16">
    <source>
        <dbReference type="EMBL" id="KAG0724457.1"/>
    </source>
</evidence>
<keyword evidence="8" id="KW-0406">Ion transport</keyword>
<dbReference type="GO" id="GO:0016324">
    <property type="term" value="C:apical plasma membrane"/>
    <property type="evidence" value="ECO:0007669"/>
    <property type="project" value="UniProtKB-SubCell"/>
</dbReference>
<evidence type="ECO:0000256" key="12">
    <source>
        <dbReference type="ARBA" id="ARBA00041702"/>
    </source>
</evidence>
<evidence type="ECO:0000256" key="14">
    <source>
        <dbReference type="SAM" id="MobiDB-lite"/>
    </source>
</evidence>
<evidence type="ECO:0000256" key="4">
    <source>
        <dbReference type="ARBA" id="ARBA00022692"/>
    </source>
</evidence>
<feature type="transmembrane region" description="Helical" evidence="15">
    <location>
        <begin position="245"/>
        <end position="263"/>
    </location>
</feature>
<dbReference type="EMBL" id="JACEEZ010006904">
    <property type="protein sequence ID" value="KAG0724457.1"/>
    <property type="molecule type" value="Genomic_DNA"/>
</dbReference>
<keyword evidence="7 15" id="KW-1133">Transmembrane helix</keyword>
<reference evidence="16" key="1">
    <citation type="submission" date="2020-07" db="EMBL/GenBank/DDBJ databases">
        <title>The High-quality genome of the commercially important snow crab, Chionoecetes opilio.</title>
        <authorList>
            <person name="Jeong J.-H."/>
            <person name="Ryu S."/>
        </authorList>
    </citation>
    <scope>NUCLEOTIDE SEQUENCE</scope>
    <source>
        <strain evidence="16">MADBK_172401_WGS</strain>
        <tissue evidence="16">Digestive gland</tissue>
    </source>
</reference>
<dbReference type="Pfam" id="PF02535">
    <property type="entry name" value="Zip"/>
    <property type="match status" value="1"/>
</dbReference>
<feature type="transmembrane region" description="Helical" evidence="15">
    <location>
        <begin position="328"/>
        <end position="352"/>
    </location>
</feature>
<evidence type="ECO:0000256" key="13">
    <source>
        <dbReference type="ARBA" id="ARBA00042778"/>
    </source>
</evidence>
<evidence type="ECO:0000256" key="3">
    <source>
        <dbReference type="ARBA" id="ARBA00022475"/>
    </source>
</evidence>
<feature type="compositionally biased region" description="Basic and acidic residues" evidence="14">
    <location>
        <begin position="165"/>
        <end position="175"/>
    </location>
</feature>
<comment type="subcellular location">
    <subcellularLocation>
        <location evidence="1">Apical cell membrane</location>
        <topology evidence="1">Multi-pass membrane protein</topology>
    </subcellularLocation>
</comment>
<evidence type="ECO:0000256" key="11">
    <source>
        <dbReference type="ARBA" id="ARBA00039395"/>
    </source>
</evidence>
<evidence type="ECO:0000313" key="17">
    <source>
        <dbReference type="Proteomes" id="UP000770661"/>
    </source>
</evidence>
<name>A0A8J5CZV0_CHIOP</name>
<accession>A0A8J5CZV0</accession>
<dbReference type="GO" id="GO:0005385">
    <property type="term" value="F:zinc ion transmembrane transporter activity"/>
    <property type="evidence" value="ECO:0007669"/>
    <property type="project" value="TreeGrafter"/>
</dbReference>
<organism evidence="16 17">
    <name type="scientific">Chionoecetes opilio</name>
    <name type="common">Atlantic snow crab</name>
    <name type="synonym">Cancer opilio</name>
    <dbReference type="NCBI Taxonomy" id="41210"/>
    <lineage>
        <taxon>Eukaryota</taxon>
        <taxon>Metazoa</taxon>
        <taxon>Ecdysozoa</taxon>
        <taxon>Arthropoda</taxon>
        <taxon>Crustacea</taxon>
        <taxon>Multicrustacea</taxon>
        <taxon>Malacostraca</taxon>
        <taxon>Eumalacostraca</taxon>
        <taxon>Eucarida</taxon>
        <taxon>Decapoda</taxon>
        <taxon>Pleocyemata</taxon>
        <taxon>Brachyura</taxon>
        <taxon>Eubrachyura</taxon>
        <taxon>Majoidea</taxon>
        <taxon>Majidae</taxon>
        <taxon>Chionoecetes</taxon>
    </lineage>
</organism>
<keyword evidence="3" id="KW-1003">Cell membrane</keyword>
<dbReference type="PANTHER" id="PTHR11040">
    <property type="entry name" value="ZINC/IRON TRANSPORTER"/>
    <property type="match status" value="1"/>
</dbReference>
<evidence type="ECO:0000256" key="8">
    <source>
        <dbReference type="ARBA" id="ARBA00023065"/>
    </source>
</evidence>
<dbReference type="Proteomes" id="UP000770661">
    <property type="component" value="Unassembled WGS sequence"/>
</dbReference>
<evidence type="ECO:0000256" key="10">
    <source>
        <dbReference type="ARBA" id="ARBA00036307"/>
    </source>
</evidence>
<evidence type="ECO:0000256" key="2">
    <source>
        <dbReference type="ARBA" id="ARBA00022448"/>
    </source>
</evidence>
<evidence type="ECO:0000256" key="6">
    <source>
        <dbReference type="ARBA" id="ARBA00022906"/>
    </source>
</evidence>
<keyword evidence="4 15" id="KW-0812">Transmembrane</keyword>
<keyword evidence="17" id="KW-1185">Reference proteome</keyword>
<proteinExistence type="predicted"/>
<dbReference type="OrthoDB" id="448280at2759"/>